<proteinExistence type="predicted"/>
<keyword evidence="1" id="KW-0378">Hydrolase</keyword>
<evidence type="ECO:0000256" key="1">
    <source>
        <dbReference type="ARBA" id="ARBA00022801"/>
    </source>
</evidence>
<evidence type="ECO:0000259" key="3">
    <source>
        <dbReference type="Pfam" id="PF03629"/>
    </source>
</evidence>
<feature type="chain" id="PRO_5020625567" evidence="2">
    <location>
        <begin position="20"/>
        <end position="475"/>
    </location>
</feature>
<name>A0A4R0P919_9SPHI</name>
<dbReference type="InterPro" id="IPR036514">
    <property type="entry name" value="SGNH_hydro_sf"/>
</dbReference>
<sequence length="475" mass="52805">MKLKLIILLNLAYCVIASATVKPASIFTDHMVLQQQRNVAIWGWAKPLTKVKINTSWNKENYSVTSDKDGKWKIKVTTPVAGGPFDIELSDGEKLVLSDILIGEVWFCGGQSNMEMPMKGFKSQPIIGSNEVSLKSSNKNIRLYTVPRSSIIERQENSKPSPWKLAAPETVSNFSATAYYFGSLLSEMLNVPIGIINDSYGGSSIEAWMSPEDLKTFPEVKIPSKGDTIKEVSRTPTTLYNGMLYPVIGYGIKGAIWYQGESNYERPDRYEELFPAMVASWRKNWDNGEFPFYYAQIAPYDYAQLPPYHVGGKYNSAFLRDAQRKSLAKIPNSGMAVLMDIGEEKSIHPANKKQGGMRLAYLALAQTYGIKGFGALSPTYESLNIDKNKAVIKFQNVPNGLTSFGKELILFEVAGADKKFYSAKALITGSSITVSAEEVKTPIAVRYAFKDFVIGDLFGNDGLPVSSFRTYDWDN</sequence>
<dbReference type="AlphaFoldDB" id="A0A4R0P919"/>
<keyword evidence="5" id="KW-1185">Reference proteome</keyword>
<keyword evidence="2" id="KW-0732">Signal</keyword>
<dbReference type="Proteomes" id="UP000291485">
    <property type="component" value="Unassembled WGS sequence"/>
</dbReference>
<dbReference type="Gene3D" id="3.40.50.1110">
    <property type="entry name" value="SGNH hydrolase"/>
    <property type="match status" value="1"/>
</dbReference>
<protein>
    <submittedName>
        <fullName evidence="4">Sialate O-acetylesterase</fullName>
    </submittedName>
</protein>
<organism evidence="4 5">
    <name type="scientific">Pedobacter frigidisoli</name>
    <dbReference type="NCBI Taxonomy" id="2530455"/>
    <lineage>
        <taxon>Bacteria</taxon>
        <taxon>Pseudomonadati</taxon>
        <taxon>Bacteroidota</taxon>
        <taxon>Sphingobacteriia</taxon>
        <taxon>Sphingobacteriales</taxon>
        <taxon>Sphingobacteriaceae</taxon>
        <taxon>Pedobacter</taxon>
    </lineage>
</organism>
<dbReference type="Pfam" id="PF03629">
    <property type="entry name" value="SASA"/>
    <property type="match status" value="1"/>
</dbReference>
<dbReference type="RefSeq" id="WP_131556688.1">
    <property type="nucleotide sequence ID" value="NZ_SJSN01000002.1"/>
</dbReference>
<dbReference type="OrthoDB" id="9816001at2"/>
<comment type="caution">
    <text evidence="4">The sequence shown here is derived from an EMBL/GenBank/DDBJ whole genome shotgun (WGS) entry which is preliminary data.</text>
</comment>
<dbReference type="PANTHER" id="PTHR22901:SF0">
    <property type="entry name" value="SIALATE O-ACETYLESTERASE"/>
    <property type="match status" value="1"/>
</dbReference>
<reference evidence="4 5" key="1">
    <citation type="submission" date="2019-02" db="EMBL/GenBank/DDBJ databases">
        <title>Pedobacter sp. RP-3-11 sp. nov., isolated from Arctic soil.</title>
        <authorList>
            <person name="Dahal R.H."/>
        </authorList>
    </citation>
    <scope>NUCLEOTIDE SEQUENCE [LARGE SCALE GENOMIC DNA]</scope>
    <source>
        <strain evidence="4 5">RP-3-11</strain>
    </source>
</reference>
<dbReference type="SUPFAM" id="SSF52266">
    <property type="entry name" value="SGNH hydrolase"/>
    <property type="match status" value="1"/>
</dbReference>
<dbReference type="EMBL" id="SJSN01000002">
    <property type="protein sequence ID" value="TCD12210.1"/>
    <property type="molecule type" value="Genomic_DNA"/>
</dbReference>
<accession>A0A4R0P919</accession>
<dbReference type="InterPro" id="IPR039329">
    <property type="entry name" value="SIAE"/>
</dbReference>
<evidence type="ECO:0000256" key="2">
    <source>
        <dbReference type="SAM" id="SignalP"/>
    </source>
</evidence>
<feature type="domain" description="Sialate O-acetylesterase" evidence="3">
    <location>
        <begin position="104"/>
        <end position="348"/>
    </location>
</feature>
<gene>
    <name evidence="4" type="ORF">EZ449_04160</name>
</gene>
<evidence type="ECO:0000313" key="4">
    <source>
        <dbReference type="EMBL" id="TCD12210.1"/>
    </source>
</evidence>
<dbReference type="InterPro" id="IPR005181">
    <property type="entry name" value="SASA"/>
</dbReference>
<dbReference type="GO" id="GO:0001681">
    <property type="term" value="F:sialate O-acetylesterase activity"/>
    <property type="evidence" value="ECO:0007669"/>
    <property type="project" value="InterPro"/>
</dbReference>
<feature type="signal peptide" evidence="2">
    <location>
        <begin position="1"/>
        <end position="19"/>
    </location>
</feature>
<dbReference type="PANTHER" id="PTHR22901">
    <property type="entry name" value="SIALATE O-ACETYLESTERASE"/>
    <property type="match status" value="1"/>
</dbReference>
<dbReference type="GO" id="GO:0005975">
    <property type="term" value="P:carbohydrate metabolic process"/>
    <property type="evidence" value="ECO:0007669"/>
    <property type="project" value="TreeGrafter"/>
</dbReference>
<evidence type="ECO:0000313" key="5">
    <source>
        <dbReference type="Proteomes" id="UP000291485"/>
    </source>
</evidence>